<dbReference type="PANTHER" id="PTHR28620:SF1">
    <property type="entry name" value="CENP-V_GFA DOMAIN-CONTAINING PROTEIN"/>
    <property type="match status" value="1"/>
</dbReference>
<dbReference type="Proteomes" id="UP000781710">
    <property type="component" value="Unassembled WGS sequence"/>
</dbReference>
<gene>
    <name evidence="5" type="ORF">CSC78_14665</name>
</gene>
<keyword evidence="3" id="KW-0862">Zinc</keyword>
<protein>
    <submittedName>
        <fullName evidence="5">Aldehyde-activating protein</fullName>
    </submittedName>
</protein>
<evidence type="ECO:0000256" key="2">
    <source>
        <dbReference type="ARBA" id="ARBA00022723"/>
    </source>
</evidence>
<evidence type="ECO:0000259" key="4">
    <source>
        <dbReference type="PROSITE" id="PS51891"/>
    </source>
</evidence>
<dbReference type="RefSeq" id="WP_162338612.1">
    <property type="nucleotide sequence ID" value="NZ_CP171632.1"/>
</dbReference>
<dbReference type="Pfam" id="PF04828">
    <property type="entry name" value="GFA"/>
    <property type="match status" value="1"/>
</dbReference>
<proteinExistence type="inferred from homology"/>
<dbReference type="InterPro" id="IPR011057">
    <property type="entry name" value="Mss4-like_sf"/>
</dbReference>
<dbReference type="SUPFAM" id="SSF51316">
    <property type="entry name" value="Mss4-like"/>
    <property type="match status" value="1"/>
</dbReference>
<keyword evidence="2" id="KW-0479">Metal-binding</keyword>
<dbReference type="PANTHER" id="PTHR28620">
    <property type="entry name" value="CENTROMERE PROTEIN V"/>
    <property type="match status" value="1"/>
</dbReference>
<evidence type="ECO:0000256" key="3">
    <source>
        <dbReference type="ARBA" id="ARBA00022833"/>
    </source>
</evidence>
<dbReference type="InterPro" id="IPR052355">
    <property type="entry name" value="CENP-V-like"/>
</dbReference>
<sequence>MKHEGSCHCGRIAFEVEGDIGDVIDCNCSLCRRRGGLLWFVPREALVLKTPEGDLSTYTFNKHHIRHHFCAVCGIAPFGEAAHPKTGMQMAAVNVRCLPDVDLAGLRVNPFDGAAL</sequence>
<accession>A0ABQ6ZEG0</accession>
<evidence type="ECO:0000313" key="6">
    <source>
        <dbReference type="Proteomes" id="UP000781710"/>
    </source>
</evidence>
<dbReference type="EMBL" id="PDWW01000023">
    <property type="protein sequence ID" value="KAF1723828.1"/>
    <property type="molecule type" value="Genomic_DNA"/>
</dbReference>
<evidence type="ECO:0000313" key="5">
    <source>
        <dbReference type="EMBL" id="KAF1723828.1"/>
    </source>
</evidence>
<comment type="caution">
    <text evidence="5">The sequence shown here is derived from an EMBL/GenBank/DDBJ whole genome shotgun (WGS) entry which is preliminary data.</text>
</comment>
<dbReference type="PROSITE" id="PS51891">
    <property type="entry name" value="CENP_V_GFA"/>
    <property type="match status" value="1"/>
</dbReference>
<name>A0ABQ6ZEG0_9GAMM</name>
<organism evidence="5 6">
    <name type="scientific">Pseudoxanthomonas japonensis</name>
    <dbReference type="NCBI Taxonomy" id="69284"/>
    <lineage>
        <taxon>Bacteria</taxon>
        <taxon>Pseudomonadati</taxon>
        <taxon>Pseudomonadota</taxon>
        <taxon>Gammaproteobacteria</taxon>
        <taxon>Lysobacterales</taxon>
        <taxon>Lysobacteraceae</taxon>
        <taxon>Pseudoxanthomonas</taxon>
    </lineage>
</organism>
<feature type="domain" description="CENP-V/GFA" evidence="4">
    <location>
        <begin position="3"/>
        <end position="112"/>
    </location>
</feature>
<dbReference type="InterPro" id="IPR006913">
    <property type="entry name" value="CENP-V/GFA"/>
</dbReference>
<evidence type="ECO:0000256" key="1">
    <source>
        <dbReference type="ARBA" id="ARBA00005495"/>
    </source>
</evidence>
<reference evidence="5 6" key="1">
    <citation type="submission" date="2017-10" db="EMBL/GenBank/DDBJ databases">
        <title>Whole genome sequencing of members of genus Pseudoxanthomonas.</title>
        <authorList>
            <person name="Kumar S."/>
            <person name="Bansal K."/>
            <person name="Kaur A."/>
            <person name="Patil P."/>
            <person name="Sharma S."/>
            <person name="Patil P.B."/>
        </authorList>
    </citation>
    <scope>NUCLEOTIDE SEQUENCE [LARGE SCALE GENOMIC DNA]</scope>
    <source>
        <strain evidence="5 6">DSM 17109</strain>
    </source>
</reference>
<comment type="similarity">
    <text evidence="1">Belongs to the Gfa family.</text>
</comment>
<keyword evidence="6" id="KW-1185">Reference proteome</keyword>
<dbReference type="Gene3D" id="2.170.150.70">
    <property type="match status" value="1"/>
</dbReference>